<accession>A0A371CLG8</accession>
<evidence type="ECO:0000313" key="2">
    <source>
        <dbReference type="Proteomes" id="UP000256964"/>
    </source>
</evidence>
<dbReference type="STRING" id="139420.A0A371CLG8"/>
<dbReference type="Proteomes" id="UP000256964">
    <property type="component" value="Unassembled WGS sequence"/>
</dbReference>
<protein>
    <submittedName>
        <fullName evidence="1">Uncharacterized protein</fullName>
    </submittedName>
</protein>
<name>A0A371CLG8_9APHY</name>
<sequence length="569" mass="64415">MSSQDLKATSARMQHILADVHYRMNMLLPVNRLPPELIIATFKCIVDELDAYRVICLPARYDTQSDIRPLLALTHVCRHWRDVAIAFPKFWSSILVNSLDLVETFLTRSAPLPASVYVSKSLRAEGRYPDTYRAMIARHRHRIARLEIEAAAFVNVVGPLLSIGLPSLDCLTISSYEDNLAPDDYVPGMDGQGDGKDGLAVEDRLCLPDSMASSLKALTVLPIVDFLPWGDFKTLTHLYLTFNPTYAKFDVHDIIAVLVRMPALCHLHLALIIFPRVRRRPPLKPNSVPLDCLPSLTFTSCVFRYVTDLLRILVLPQDILVRMQDMNCPREAVPLPRLDVWKTVTSLEIASLGPRRLQLIAEGTSRSGLWLQLEVDDMPSASEPWLRDFFTTTELSSVTTLRVCLGPGINGIWEAMLRNLPNLLVLHVHLRSSYCARIEPLALLLSQDAPASCPSLHTLSIARGMSATDALHLPFIALLGRMLAARAQAGRRLRRLELEPFPSGCLTIDDMDEAADEYQTLRQHVDEYHFRYPDQLGDPFKMHDMWRNREAEKYWEVAPNDKPEYVLPW</sequence>
<dbReference type="OrthoDB" id="2754196at2759"/>
<reference evidence="1 2" key="1">
    <citation type="journal article" date="2018" name="Biotechnol. Biofuels">
        <title>Integrative visual omics of the white-rot fungus Polyporus brumalis exposes the biotechnological potential of its oxidative enzymes for delignifying raw plant biomass.</title>
        <authorList>
            <person name="Miyauchi S."/>
            <person name="Rancon A."/>
            <person name="Drula E."/>
            <person name="Hage H."/>
            <person name="Chaduli D."/>
            <person name="Favel A."/>
            <person name="Grisel S."/>
            <person name="Henrissat B."/>
            <person name="Herpoel-Gimbert I."/>
            <person name="Ruiz-Duenas F.J."/>
            <person name="Chevret D."/>
            <person name="Hainaut M."/>
            <person name="Lin J."/>
            <person name="Wang M."/>
            <person name="Pangilinan J."/>
            <person name="Lipzen A."/>
            <person name="Lesage-Meessen L."/>
            <person name="Navarro D."/>
            <person name="Riley R."/>
            <person name="Grigoriev I.V."/>
            <person name="Zhou S."/>
            <person name="Raouche S."/>
            <person name="Rosso M.N."/>
        </authorList>
    </citation>
    <scope>NUCLEOTIDE SEQUENCE [LARGE SCALE GENOMIC DNA]</scope>
    <source>
        <strain evidence="1 2">BRFM 1820</strain>
    </source>
</reference>
<proteinExistence type="predicted"/>
<dbReference type="SUPFAM" id="SSF52047">
    <property type="entry name" value="RNI-like"/>
    <property type="match status" value="1"/>
</dbReference>
<evidence type="ECO:0000313" key="1">
    <source>
        <dbReference type="EMBL" id="RDX41124.1"/>
    </source>
</evidence>
<organism evidence="1 2">
    <name type="scientific">Lentinus brumalis</name>
    <dbReference type="NCBI Taxonomy" id="2498619"/>
    <lineage>
        <taxon>Eukaryota</taxon>
        <taxon>Fungi</taxon>
        <taxon>Dikarya</taxon>
        <taxon>Basidiomycota</taxon>
        <taxon>Agaricomycotina</taxon>
        <taxon>Agaricomycetes</taxon>
        <taxon>Polyporales</taxon>
        <taxon>Polyporaceae</taxon>
        <taxon>Lentinus</taxon>
    </lineage>
</organism>
<dbReference type="Gene3D" id="1.20.1280.50">
    <property type="match status" value="1"/>
</dbReference>
<keyword evidence="2" id="KW-1185">Reference proteome</keyword>
<dbReference type="AlphaFoldDB" id="A0A371CLG8"/>
<dbReference type="EMBL" id="KZ857523">
    <property type="protein sequence ID" value="RDX41124.1"/>
    <property type="molecule type" value="Genomic_DNA"/>
</dbReference>
<gene>
    <name evidence="1" type="ORF">OH76DRAFT_1489744</name>
</gene>